<keyword evidence="4" id="KW-1185">Reference proteome</keyword>
<evidence type="ECO:0000313" key="4">
    <source>
        <dbReference type="Proteomes" id="UP000613740"/>
    </source>
</evidence>
<dbReference type="Proteomes" id="UP000613740">
    <property type="component" value="Unassembled WGS sequence"/>
</dbReference>
<gene>
    <name evidence="3" type="ORF">HYH02_000625</name>
</gene>
<feature type="compositionally biased region" description="Low complexity" evidence="2">
    <location>
        <begin position="166"/>
        <end position="205"/>
    </location>
</feature>
<keyword evidence="1" id="KW-0175">Coiled coil</keyword>
<comment type="caution">
    <text evidence="3">The sequence shown here is derived from an EMBL/GenBank/DDBJ whole genome shotgun (WGS) entry which is preliminary data.</text>
</comment>
<feature type="region of interest" description="Disordered" evidence="2">
    <location>
        <begin position="261"/>
        <end position="283"/>
    </location>
</feature>
<accession>A0A836BDM0</accession>
<sequence length="445" mass="44357">MESRRRRVQSALASRTGAAAQRAAWVDAQFPAADFENVTEVSGNAKQLSPAAAENRRVAARLPAGFSEMVVEALTEERQALERRLSALSAACSTAQTQPAAASACSAWRSPAGKAGALAAGVSLSDSAGGGKGTVSTAVAGAAGDRGARGHGGASSPGAQSLTFSTPRRPATPPTVARPTPAGPGQAPGSPAVPPAEAAQAAAPATLVGRGGRGPTSNASSSTPAVLGRPATPSEARPWDATPPLAGASAAVGVRRQLFSASGTPASLPPPASPPGAAAGAGPALSADAVAPSYVVGGVGLLELRQRLQRTAAAPAPITAEALTVARQAAAAGSSVAAGAAVAALDGLLGVAPPPPQPGPYLQRLYGPSWLDPVDLLRPHGSLIKFEQGRSGSGPLTADLHVRQREQYEYEGSHLSSRERLRAGIADLNAELHSSWRAMVESGAV</sequence>
<evidence type="ECO:0000256" key="2">
    <source>
        <dbReference type="SAM" id="MobiDB-lite"/>
    </source>
</evidence>
<organism evidence="3 4">
    <name type="scientific">Chlamydomonas schloesseri</name>
    <dbReference type="NCBI Taxonomy" id="2026947"/>
    <lineage>
        <taxon>Eukaryota</taxon>
        <taxon>Viridiplantae</taxon>
        <taxon>Chlorophyta</taxon>
        <taxon>core chlorophytes</taxon>
        <taxon>Chlorophyceae</taxon>
        <taxon>CS clade</taxon>
        <taxon>Chlamydomonadales</taxon>
        <taxon>Chlamydomonadaceae</taxon>
        <taxon>Chlamydomonas</taxon>
    </lineage>
</organism>
<dbReference type="AlphaFoldDB" id="A0A836BDM0"/>
<evidence type="ECO:0000256" key="1">
    <source>
        <dbReference type="SAM" id="Coils"/>
    </source>
</evidence>
<feature type="region of interest" description="Disordered" evidence="2">
    <location>
        <begin position="143"/>
        <end position="244"/>
    </location>
</feature>
<dbReference type="EMBL" id="JAEHOD010000001">
    <property type="protein sequence ID" value="KAG2454790.1"/>
    <property type="molecule type" value="Genomic_DNA"/>
</dbReference>
<dbReference type="OrthoDB" id="550940at2759"/>
<feature type="compositionally biased region" description="Polar residues" evidence="2">
    <location>
        <begin position="215"/>
        <end position="224"/>
    </location>
</feature>
<protein>
    <submittedName>
        <fullName evidence="3">Uncharacterized protein</fullName>
    </submittedName>
</protein>
<proteinExistence type="predicted"/>
<reference evidence="3" key="1">
    <citation type="journal article" date="2020" name="bioRxiv">
        <title>Comparative genomics of Chlamydomonas.</title>
        <authorList>
            <person name="Craig R.J."/>
            <person name="Hasan A.R."/>
            <person name="Ness R.W."/>
            <person name="Keightley P.D."/>
        </authorList>
    </citation>
    <scope>NUCLEOTIDE SEQUENCE</scope>
    <source>
        <strain evidence="3">CCAP 11/173</strain>
    </source>
</reference>
<name>A0A836BDM0_9CHLO</name>
<evidence type="ECO:0000313" key="3">
    <source>
        <dbReference type="EMBL" id="KAG2454790.1"/>
    </source>
</evidence>
<feature type="coiled-coil region" evidence="1">
    <location>
        <begin position="71"/>
        <end position="98"/>
    </location>
</feature>